<feature type="region of interest" description="Disordered" evidence="1">
    <location>
        <begin position="1"/>
        <end position="48"/>
    </location>
</feature>
<organism evidence="2 3">
    <name type="scientific">Sanguibacter antarcticus</name>
    <dbReference type="NCBI Taxonomy" id="372484"/>
    <lineage>
        <taxon>Bacteria</taxon>
        <taxon>Bacillati</taxon>
        <taxon>Actinomycetota</taxon>
        <taxon>Actinomycetes</taxon>
        <taxon>Micrococcales</taxon>
        <taxon>Sanguibacteraceae</taxon>
        <taxon>Sanguibacter</taxon>
    </lineage>
</organism>
<dbReference type="AlphaFoldDB" id="A0A2A9E878"/>
<keyword evidence="2" id="KW-0489">Methyltransferase</keyword>
<evidence type="ECO:0000313" key="3">
    <source>
        <dbReference type="Proteomes" id="UP000225548"/>
    </source>
</evidence>
<keyword evidence="2" id="KW-0808">Transferase</keyword>
<feature type="compositionally biased region" description="Low complexity" evidence="1">
    <location>
        <begin position="1"/>
        <end position="13"/>
    </location>
</feature>
<protein>
    <submittedName>
        <fullName evidence="2">Putative DNA methylase</fullName>
    </submittedName>
</protein>
<reference evidence="2 3" key="1">
    <citation type="submission" date="2017-10" db="EMBL/GenBank/DDBJ databases">
        <title>Sequencing the genomes of 1000 actinobacteria strains.</title>
        <authorList>
            <person name="Klenk H.-P."/>
        </authorList>
    </citation>
    <scope>NUCLEOTIDE SEQUENCE [LARGE SCALE GENOMIC DNA]</scope>
    <source>
        <strain evidence="2 3">DSM 18966</strain>
    </source>
</reference>
<dbReference type="Proteomes" id="UP000225548">
    <property type="component" value="Unassembled WGS sequence"/>
</dbReference>
<feature type="compositionally biased region" description="Basic and acidic residues" evidence="1">
    <location>
        <begin position="20"/>
        <end position="32"/>
    </location>
</feature>
<evidence type="ECO:0000256" key="1">
    <source>
        <dbReference type="SAM" id="MobiDB-lite"/>
    </source>
</evidence>
<name>A0A2A9E878_9MICO</name>
<proteinExistence type="predicted"/>
<dbReference type="EMBL" id="PDJG01000001">
    <property type="protein sequence ID" value="PFG34515.1"/>
    <property type="molecule type" value="Genomic_DNA"/>
</dbReference>
<keyword evidence="3" id="KW-1185">Reference proteome</keyword>
<sequence>MNVLDPSAASIDPPAIPRRKLTEDSLPREDITRGSARGKSIRYGHPSTPHLRWAPRLLGSAHVGIGAAK</sequence>
<evidence type="ECO:0000313" key="2">
    <source>
        <dbReference type="EMBL" id="PFG34515.1"/>
    </source>
</evidence>
<gene>
    <name evidence="2" type="ORF">ATL42_2428</name>
</gene>
<accession>A0A2A9E878</accession>
<dbReference type="GO" id="GO:0008168">
    <property type="term" value="F:methyltransferase activity"/>
    <property type="evidence" value="ECO:0007669"/>
    <property type="project" value="UniProtKB-KW"/>
</dbReference>
<comment type="caution">
    <text evidence="2">The sequence shown here is derived from an EMBL/GenBank/DDBJ whole genome shotgun (WGS) entry which is preliminary data.</text>
</comment>
<dbReference type="GO" id="GO:0032259">
    <property type="term" value="P:methylation"/>
    <property type="evidence" value="ECO:0007669"/>
    <property type="project" value="UniProtKB-KW"/>
</dbReference>